<evidence type="ECO:0000313" key="3">
    <source>
        <dbReference type="Proteomes" id="UP000001817"/>
    </source>
</evidence>
<protein>
    <submittedName>
        <fullName evidence="2">Uncharacterized protein</fullName>
    </submittedName>
</protein>
<feature type="compositionally biased region" description="Basic and acidic residues" evidence="1">
    <location>
        <begin position="1"/>
        <end position="17"/>
    </location>
</feature>
<evidence type="ECO:0000313" key="2">
    <source>
        <dbReference type="EMBL" id="ABE36886.1"/>
    </source>
</evidence>
<dbReference type="EMBL" id="CP000272">
    <property type="protein sequence ID" value="ABE36886.1"/>
    <property type="molecule type" value="Genomic_DNA"/>
</dbReference>
<organism evidence="2 3">
    <name type="scientific">Paraburkholderia xenovorans (strain LB400)</name>
    <dbReference type="NCBI Taxonomy" id="266265"/>
    <lineage>
        <taxon>Bacteria</taxon>
        <taxon>Pseudomonadati</taxon>
        <taxon>Pseudomonadota</taxon>
        <taxon>Betaproteobacteria</taxon>
        <taxon>Burkholderiales</taxon>
        <taxon>Burkholderiaceae</taxon>
        <taxon>Paraburkholderia</taxon>
    </lineage>
</organism>
<dbReference type="AlphaFoldDB" id="Q13GA3"/>
<name>Q13GA3_PARXL</name>
<sequence>MLNESEREQQGIDDALRDSAGSWHCEPGWCGRVPKASTIKAFRQRFDWNASSRLYERGMIGDPVNEVKFAMLNDERLSDFVRFVKQHFVFS</sequence>
<dbReference type="RefSeq" id="WP_011494133.1">
    <property type="nucleotide sequence ID" value="NC_007953.1"/>
</dbReference>
<proteinExistence type="predicted"/>
<dbReference type="KEGG" id="bxb:DR64_7439"/>
<gene>
    <name evidence="2" type="ORF">Bxe_C1013</name>
</gene>
<evidence type="ECO:0000256" key="1">
    <source>
        <dbReference type="SAM" id="MobiDB-lite"/>
    </source>
</evidence>
<dbReference type="KEGG" id="bxe:Bxe_C1013"/>
<dbReference type="OrthoDB" id="8912983at2"/>
<accession>Q13GA3</accession>
<reference evidence="2 3" key="1">
    <citation type="journal article" date="2006" name="Proc. Natl. Acad. Sci. U.S.A.">
        <title>Burkholderia xenovorans LB400 harbors a multi-replicon, 9.73-Mbp genome shaped for versatility.</title>
        <authorList>
            <person name="Chain P.S."/>
            <person name="Denef V.J."/>
            <person name="Konstantinidis K.T."/>
            <person name="Vergez L.M."/>
            <person name="Agullo L."/>
            <person name="Reyes V.L."/>
            <person name="Hauser L."/>
            <person name="Cordova M."/>
            <person name="Gomez L."/>
            <person name="Gonzalez M."/>
            <person name="Land M."/>
            <person name="Lao V."/>
            <person name="Larimer F."/>
            <person name="LiPuma J.J."/>
            <person name="Mahenthiralingam E."/>
            <person name="Malfatti S.A."/>
            <person name="Marx C.J."/>
            <person name="Parnell J.J."/>
            <person name="Ramette A."/>
            <person name="Richardson P."/>
            <person name="Seeger M."/>
            <person name="Smith D."/>
            <person name="Spilker T."/>
            <person name="Sul W.J."/>
            <person name="Tsoi T.V."/>
            <person name="Ulrich L.E."/>
            <person name="Zhulin I.B."/>
            <person name="Tiedje J.M."/>
        </authorList>
    </citation>
    <scope>NUCLEOTIDE SEQUENCE [LARGE SCALE GENOMIC DNA]</scope>
    <source>
        <strain evidence="2 3">LB400</strain>
    </source>
</reference>
<keyword evidence="3" id="KW-1185">Reference proteome</keyword>
<dbReference type="Proteomes" id="UP000001817">
    <property type="component" value="Chromosome 3"/>
</dbReference>
<feature type="region of interest" description="Disordered" evidence="1">
    <location>
        <begin position="1"/>
        <end position="20"/>
    </location>
</feature>